<dbReference type="Pfam" id="PF00578">
    <property type="entry name" value="AhpC-TSA"/>
    <property type="match status" value="1"/>
</dbReference>
<dbReference type="Pfam" id="PF13640">
    <property type="entry name" value="2OG-FeII_Oxy_3"/>
    <property type="match status" value="1"/>
</dbReference>
<dbReference type="EMBL" id="QAON01000013">
    <property type="protein sequence ID" value="PTQ88252.1"/>
    <property type="molecule type" value="Genomic_DNA"/>
</dbReference>
<dbReference type="InterPro" id="IPR036249">
    <property type="entry name" value="Thioredoxin-like_sf"/>
</dbReference>
<keyword evidence="5" id="KW-0560">Oxidoreductase</keyword>
<keyword evidence="2" id="KW-0479">Metal-binding</keyword>
<dbReference type="OrthoDB" id="255432at2"/>
<sequence length="355" mass="40683">MSVHHFLNLYEPAPWFVCASTSNPKYHFSSLGGLYIVLTFFGNDQHPTSQQVNHAFLANKWLFDDMNACWFGISTQPQSEERLLEQLPGVRYFFDQDQSVSRLYRVISREGLYCPCTYIIDKQLRIVAIIPFIADGMQHVHQVMAKLNHLSQQALLVPAPVLIIPNVFEDSFCQQLIAYYHKKGGEVSGITREENGMTVGRYDNNFKIRKDTVIEEENVKKAINIRINRRLVPEIEKAFRFKATRIERYLVACYDANDGGFFRPHRDDTTKGTAHRCFAVTINLNAEDYEGGDLRFPEFGQQTYRAPTGGAVVFSCSLLHEATRVTKGQRYAVLPFLYNEEAAKIREENAAFIES</sequence>
<protein>
    <submittedName>
        <fullName evidence="8">AhpC/TSA family protein</fullName>
    </submittedName>
</protein>
<dbReference type="AlphaFoldDB" id="A0A2T5IWH6"/>
<evidence type="ECO:0000313" key="8">
    <source>
        <dbReference type="EMBL" id="PTQ88252.1"/>
    </source>
</evidence>
<keyword evidence="3" id="KW-0847">Vitamin C</keyword>
<proteinExistence type="predicted"/>
<reference evidence="8 9" key="1">
    <citation type="submission" date="2018-04" db="EMBL/GenBank/DDBJ databases">
        <title>Genomic Encyclopedia of Archaeal and Bacterial Type Strains, Phase II (KMG-II): from individual species to whole genera.</title>
        <authorList>
            <person name="Goeker M."/>
        </authorList>
    </citation>
    <scope>NUCLEOTIDE SEQUENCE [LARGE SCALE GENOMIC DNA]</scope>
    <source>
        <strain evidence="8 9">DSM 5822</strain>
    </source>
</reference>
<keyword evidence="9" id="KW-1185">Reference proteome</keyword>
<evidence type="ECO:0000256" key="3">
    <source>
        <dbReference type="ARBA" id="ARBA00022896"/>
    </source>
</evidence>
<dbReference type="GO" id="GO:0016209">
    <property type="term" value="F:antioxidant activity"/>
    <property type="evidence" value="ECO:0007669"/>
    <property type="project" value="InterPro"/>
</dbReference>
<feature type="domain" description="Fe2OG dioxygenase" evidence="7">
    <location>
        <begin position="245"/>
        <end position="340"/>
    </location>
</feature>
<dbReference type="InterPro" id="IPR000866">
    <property type="entry name" value="AhpC/TSA"/>
</dbReference>
<dbReference type="RefSeq" id="WP_107866363.1">
    <property type="nucleotide sequence ID" value="NZ_QAON01000013.1"/>
</dbReference>
<evidence type="ECO:0000256" key="4">
    <source>
        <dbReference type="ARBA" id="ARBA00022964"/>
    </source>
</evidence>
<evidence type="ECO:0000313" key="9">
    <source>
        <dbReference type="Proteomes" id="UP000244223"/>
    </source>
</evidence>
<name>A0A2T5IWH6_9GAMM</name>
<dbReference type="InterPro" id="IPR006620">
    <property type="entry name" value="Pro_4_hyd_alph"/>
</dbReference>
<organism evidence="8 9">
    <name type="scientific">Agitococcus lubricus</name>
    <dbReference type="NCBI Taxonomy" id="1077255"/>
    <lineage>
        <taxon>Bacteria</taxon>
        <taxon>Pseudomonadati</taxon>
        <taxon>Pseudomonadota</taxon>
        <taxon>Gammaproteobacteria</taxon>
        <taxon>Moraxellales</taxon>
        <taxon>Moraxellaceae</taxon>
        <taxon>Agitococcus</taxon>
    </lineage>
</organism>
<dbReference type="SUPFAM" id="SSF52833">
    <property type="entry name" value="Thioredoxin-like"/>
    <property type="match status" value="1"/>
</dbReference>
<dbReference type="InterPro" id="IPR005123">
    <property type="entry name" value="Oxoglu/Fe-dep_dioxygenase_dom"/>
</dbReference>
<gene>
    <name evidence="8" type="ORF">C8N29_11318</name>
</gene>
<evidence type="ECO:0000256" key="2">
    <source>
        <dbReference type="ARBA" id="ARBA00022723"/>
    </source>
</evidence>
<dbReference type="GO" id="GO:0031418">
    <property type="term" value="F:L-ascorbic acid binding"/>
    <property type="evidence" value="ECO:0007669"/>
    <property type="project" value="UniProtKB-KW"/>
</dbReference>
<evidence type="ECO:0000256" key="5">
    <source>
        <dbReference type="ARBA" id="ARBA00023002"/>
    </source>
</evidence>
<dbReference type="SUPFAM" id="SSF51197">
    <property type="entry name" value="Clavaminate synthase-like"/>
    <property type="match status" value="1"/>
</dbReference>
<dbReference type="Proteomes" id="UP000244223">
    <property type="component" value="Unassembled WGS sequence"/>
</dbReference>
<dbReference type="InterPro" id="IPR044862">
    <property type="entry name" value="Pro_4_hyd_alph_FE2OG_OXY"/>
</dbReference>
<dbReference type="GO" id="GO:0051213">
    <property type="term" value="F:dioxygenase activity"/>
    <property type="evidence" value="ECO:0007669"/>
    <property type="project" value="UniProtKB-KW"/>
</dbReference>
<keyword evidence="4" id="KW-0223">Dioxygenase</keyword>
<dbReference type="Gene3D" id="2.60.120.620">
    <property type="entry name" value="q2cbj1_9rhob like domain"/>
    <property type="match status" value="1"/>
</dbReference>
<comment type="cofactor">
    <cofactor evidence="1">
        <name>L-ascorbate</name>
        <dbReference type="ChEBI" id="CHEBI:38290"/>
    </cofactor>
</comment>
<dbReference type="SMART" id="SM00702">
    <property type="entry name" value="P4Hc"/>
    <property type="match status" value="1"/>
</dbReference>
<dbReference type="Gene3D" id="3.40.30.10">
    <property type="entry name" value="Glutaredoxin"/>
    <property type="match status" value="1"/>
</dbReference>
<comment type="caution">
    <text evidence="8">The sequence shown here is derived from an EMBL/GenBank/DDBJ whole genome shotgun (WGS) entry which is preliminary data.</text>
</comment>
<keyword evidence="6" id="KW-0408">Iron</keyword>
<evidence type="ECO:0000256" key="6">
    <source>
        <dbReference type="ARBA" id="ARBA00023004"/>
    </source>
</evidence>
<dbReference type="PROSITE" id="PS51471">
    <property type="entry name" value="FE2OG_OXY"/>
    <property type="match status" value="1"/>
</dbReference>
<dbReference type="GO" id="GO:0005506">
    <property type="term" value="F:iron ion binding"/>
    <property type="evidence" value="ECO:0007669"/>
    <property type="project" value="InterPro"/>
</dbReference>
<dbReference type="GO" id="GO:0016705">
    <property type="term" value="F:oxidoreductase activity, acting on paired donors, with incorporation or reduction of molecular oxygen"/>
    <property type="evidence" value="ECO:0007669"/>
    <property type="project" value="InterPro"/>
</dbReference>
<evidence type="ECO:0000259" key="7">
    <source>
        <dbReference type="PROSITE" id="PS51471"/>
    </source>
</evidence>
<accession>A0A2T5IWH6</accession>
<evidence type="ECO:0000256" key="1">
    <source>
        <dbReference type="ARBA" id="ARBA00001961"/>
    </source>
</evidence>